<accession>A0A849C300</accession>
<dbReference type="EMBL" id="JABELX010000009">
    <property type="protein sequence ID" value="NNH73113.1"/>
    <property type="molecule type" value="Genomic_DNA"/>
</dbReference>
<evidence type="ECO:0000313" key="2">
    <source>
        <dbReference type="EMBL" id="NNH73113.1"/>
    </source>
</evidence>
<keyword evidence="3" id="KW-1185">Reference proteome</keyword>
<evidence type="ECO:0000256" key="1">
    <source>
        <dbReference type="SAM" id="Phobius"/>
    </source>
</evidence>
<evidence type="ECO:0000313" key="3">
    <source>
        <dbReference type="Proteomes" id="UP000586827"/>
    </source>
</evidence>
<keyword evidence="1" id="KW-0812">Transmembrane</keyword>
<name>A0A849C300_9NOCA</name>
<gene>
    <name evidence="2" type="ORF">HLB23_25170</name>
</gene>
<feature type="transmembrane region" description="Helical" evidence="1">
    <location>
        <begin position="20"/>
        <end position="37"/>
    </location>
</feature>
<keyword evidence="1" id="KW-1133">Transmembrane helix</keyword>
<dbReference type="AlphaFoldDB" id="A0A849C300"/>
<dbReference type="Proteomes" id="UP000586827">
    <property type="component" value="Unassembled WGS sequence"/>
</dbReference>
<reference evidence="2 3" key="1">
    <citation type="submission" date="2020-05" db="EMBL/GenBank/DDBJ databases">
        <title>MicrobeNet Type strains.</title>
        <authorList>
            <person name="Nicholson A.C."/>
        </authorList>
    </citation>
    <scope>NUCLEOTIDE SEQUENCE [LARGE SCALE GENOMIC DNA]</scope>
    <source>
        <strain evidence="2 3">JCM 3224</strain>
    </source>
</reference>
<sequence>MSHPGSSSVAVGGSGRTSLRRWLGLGVLLVVLFLISMRGGFRRRVEAGFAVPR</sequence>
<proteinExistence type="predicted"/>
<keyword evidence="1" id="KW-0472">Membrane</keyword>
<protein>
    <submittedName>
        <fullName evidence="2">Uncharacterized protein</fullName>
    </submittedName>
</protein>
<comment type="caution">
    <text evidence="2">The sequence shown here is derived from an EMBL/GenBank/DDBJ whole genome shotgun (WGS) entry which is preliminary data.</text>
</comment>
<dbReference type="RefSeq" id="WP_157552630.1">
    <property type="nucleotide sequence ID" value="NZ_JABELX010000009.1"/>
</dbReference>
<organism evidence="2 3">
    <name type="scientific">Nocardia uniformis</name>
    <dbReference type="NCBI Taxonomy" id="53432"/>
    <lineage>
        <taxon>Bacteria</taxon>
        <taxon>Bacillati</taxon>
        <taxon>Actinomycetota</taxon>
        <taxon>Actinomycetes</taxon>
        <taxon>Mycobacteriales</taxon>
        <taxon>Nocardiaceae</taxon>
        <taxon>Nocardia</taxon>
    </lineage>
</organism>